<feature type="region of interest" description="Disordered" evidence="1">
    <location>
        <begin position="1"/>
        <end position="23"/>
    </location>
</feature>
<protein>
    <submittedName>
        <fullName evidence="2">Uncharacterized protein</fullName>
    </submittedName>
</protein>
<organism evidence="2 3">
    <name type="scientific">Candidatus Nomurabacteria bacterium RIFCSPLOWO2_01_FULL_41_12</name>
    <dbReference type="NCBI Taxonomy" id="1801774"/>
    <lineage>
        <taxon>Bacteria</taxon>
        <taxon>Candidatus Nomuraibacteriota</taxon>
    </lineage>
</organism>
<evidence type="ECO:0000313" key="3">
    <source>
        <dbReference type="Proteomes" id="UP000176187"/>
    </source>
</evidence>
<reference evidence="2 3" key="1">
    <citation type="journal article" date="2016" name="Nat. Commun.">
        <title>Thousands of microbial genomes shed light on interconnected biogeochemical processes in an aquifer system.</title>
        <authorList>
            <person name="Anantharaman K."/>
            <person name="Brown C.T."/>
            <person name="Hug L.A."/>
            <person name="Sharon I."/>
            <person name="Castelle C.J."/>
            <person name="Probst A.J."/>
            <person name="Thomas B.C."/>
            <person name="Singh A."/>
            <person name="Wilkins M.J."/>
            <person name="Karaoz U."/>
            <person name="Brodie E.L."/>
            <person name="Williams K.H."/>
            <person name="Hubbard S.S."/>
            <person name="Banfield J.F."/>
        </authorList>
    </citation>
    <scope>NUCLEOTIDE SEQUENCE [LARGE SCALE GENOMIC DNA]</scope>
</reference>
<evidence type="ECO:0000313" key="2">
    <source>
        <dbReference type="EMBL" id="OGI86031.1"/>
    </source>
</evidence>
<dbReference type="Proteomes" id="UP000176187">
    <property type="component" value="Unassembled WGS sequence"/>
</dbReference>
<dbReference type="STRING" id="1801774.A3A05_00885"/>
<accession>A0A1F6WVW6</accession>
<feature type="region of interest" description="Disordered" evidence="1">
    <location>
        <begin position="113"/>
        <end position="140"/>
    </location>
</feature>
<dbReference type="AlphaFoldDB" id="A0A1F6WVW6"/>
<gene>
    <name evidence="2" type="ORF">A3A05_00885</name>
</gene>
<name>A0A1F6WVW6_9BACT</name>
<sequence length="157" mass="16779">MLGASTVPGNGAPGAGGFEGDTKKVEGVQVNGEAIRVLNPEVVKDLLDGDVKLSDLKQRLGSKIPEGYRLPTTAEIAKLRQEKNEKFGRLTTAVSLGTGFNILTEDEKGVAQRTSEWSAGFTEQNKGSASTEKQEPKLHPNDLIFLVKGESLQSANK</sequence>
<feature type="compositionally biased region" description="Polar residues" evidence="1">
    <location>
        <begin position="113"/>
        <end position="131"/>
    </location>
</feature>
<dbReference type="EMBL" id="MFUY01000016">
    <property type="protein sequence ID" value="OGI86031.1"/>
    <property type="molecule type" value="Genomic_DNA"/>
</dbReference>
<evidence type="ECO:0000256" key="1">
    <source>
        <dbReference type="SAM" id="MobiDB-lite"/>
    </source>
</evidence>
<comment type="caution">
    <text evidence="2">The sequence shown here is derived from an EMBL/GenBank/DDBJ whole genome shotgun (WGS) entry which is preliminary data.</text>
</comment>
<proteinExistence type="predicted"/>